<dbReference type="SUPFAM" id="SSF47576">
    <property type="entry name" value="Calponin-homology domain, CH-domain"/>
    <property type="match status" value="1"/>
</dbReference>
<evidence type="ECO:0000256" key="1">
    <source>
        <dbReference type="ARBA" id="ARBA00022737"/>
    </source>
</evidence>
<dbReference type="Proteomes" id="UP000095281">
    <property type="component" value="Unplaced"/>
</dbReference>
<dbReference type="FunFam" id="1.10.418.10:FF:000004">
    <property type="entry name" value="Spectrin beta chain"/>
    <property type="match status" value="1"/>
</dbReference>
<evidence type="ECO:0000256" key="3">
    <source>
        <dbReference type="SAM" id="MobiDB-lite"/>
    </source>
</evidence>
<organism evidence="5 6">
    <name type="scientific">Meloidogyne hapla</name>
    <name type="common">Root-knot nematode worm</name>
    <dbReference type="NCBI Taxonomy" id="6305"/>
    <lineage>
        <taxon>Eukaryota</taxon>
        <taxon>Metazoa</taxon>
        <taxon>Ecdysozoa</taxon>
        <taxon>Nematoda</taxon>
        <taxon>Chromadorea</taxon>
        <taxon>Rhabditida</taxon>
        <taxon>Tylenchina</taxon>
        <taxon>Tylenchomorpha</taxon>
        <taxon>Tylenchoidea</taxon>
        <taxon>Meloidogynidae</taxon>
        <taxon>Meloidogyninae</taxon>
        <taxon>Meloidogyne</taxon>
    </lineage>
</organism>
<evidence type="ECO:0000259" key="4">
    <source>
        <dbReference type="PROSITE" id="PS50021"/>
    </source>
</evidence>
<sequence length="326" mass="37931">MSRISSPYSLSSSSRPQSTTTINNNLNGQNIVMEEDLLQDETLYFERNRIKQLKDERRDIQKKTFTKWCNTYLSRARMEVQDLFADLGDGIMLLKFLEIISGESLGKPNRGRMRVQKIENINKSLEFLKQKKIQLENIGAEDIADGNEHLILGLIWTIILRFTIENIEIEAKESGERKHAKEALLLWCQRKTAGYPNVRIDNFSSSWRSGLAFCALIHAHHPELINFDGLNTQDPLFMKYDQLVTHVDELGEGDISLGCIRFFQQRGILHRERICDRCGKDMRISTDRGNYVWRCKFKKCKSKRGIRTRNFFDEILNGIADYMPPF</sequence>
<keyword evidence="5" id="KW-1185">Reference proteome</keyword>
<dbReference type="PROSITE" id="PS00019">
    <property type="entry name" value="ACTININ_1"/>
    <property type="match status" value="1"/>
</dbReference>
<evidence type="ECO:0000313" key="5">
    <source>
        <dbReference type="Proteomes" id="UP000095281"/>
    </source>
</evidence>
<feature type="compositionally biased region" description="Low complexity" evidence="3">
    <location>
        <begin position="1"/>
        <end position="18"/>
    </location>
</feature>
<dbReference type="Pfam" id="PF00307">
    <property type="entry name" value="CH"/>
    <property type="match status" value="2"/>
</dbReference>
<protein>
    <submittedName>
        <fullName evidence="6">Calponin-homology (CH) domain-containing protein</fullName>
    </submittedName>
</protein>
<dbReference type="AlphaFoldDB" id="A0A1I8B472"/>
<proteinExistence type="predicted"/>
<dbReference type="SMART" id="SM00033">
    <property type="entry name" value="CH"/>
    <property type="match status" value="2"/>
</dbReference>
<dbReference type="PROSITE" id="PS00020">
    <property type="entry name" value="ACTININ_2"/>
    <property type="match status" value="1"/>
</dbReference>
<dbReference type="PROSITE" id="PS50021">
    <property type="entry name" value="CH"/>
    <property type="match status" value="2"/>
</dbReference>
<keyword evidence="2" id="KW-0009">Actin-binding</keyword>
<dbReference type="InterPro" id="IPR001589">
    <property type="entry name" value="Actinin_actin-bd_CS"/>
</dbReference>
<evidence type="ECO:0000256" key="2">
    <source>
        <dbReference type="ARBA" id="ARBA00023203"/>
    </source>
</evidence>
<feature type="region of interest" description="Disordered" evidence="3">
    <location>
        <begin position="1"/>
        <end position="24"/>
    </location>
</feature>
<reference evidence="6" key="1">
    <citation type="submission" date="2016-11" db="UniProtKB">
        <authorList>
            <consortium name="WormBaseParasite"/>
        </authorList>
    </citation>
    <scope>IDENTIFICATION</scope>
</reference>
<dbReference type="InterPro" id="IPR036872">
    <property type="entry name" value="CH_dom_sf"/>
</dbReference>
<dbReference type="CDD" id="cd21193">
    <property type="entry name" value="CH_beta_spectrin_rpt1"/>
    <property type="match status" value="1"/>
</dbReference>
<dbReference type="Gene3D" id="1.10.418.10">
    <property type="entry name" value="Calponin-like domain"/>
    <property type="match status" value="2"/>
</dbReference>
<dbReference type="PANTHER" id="PTHR11915">
    <property type="entry name" value="SPECTRIN/FILAMIN RELATED CYTOSKELETAL PROTEIN"/>
    <property type="match status" value="1"/>
</dbReference>
<feature type="domain" description="Calponin-homology (CH)" evidence="4">
    <location>
        <begin position="178"/>
        <end position="296"/>
    </location>
</feature>
<feature type="domain" description="Calponin-homology (CH)" evidence="4">
    <location>
        <begin position="59"/>
        <end position="163"/>
    </location>
</feature>
<dbReference type="GO" id="GO:0003779">
    <property type="term" value="F:actin binding"/>
    <property type="evidence" value="ECO:0007669"/>
    <property type="project" value="UniProtKB-KW"/>
</dbReference>
<dbReference type="WBParaSite" id="MhA1_Contig1382.frz3.fgene1">
    <property type="protein sequence ID" value="MhA1_Contig1382.frz3.fgene1"/>
    <property type="gene ID" value="MhA1_Contig1382.frz3.fgene1"/>
</dbReference>
<keyword evidence="1" id="KW-0677">Repeat</keyword>
<dbReference type="InterPro" id="IPR001715">
    <property type="entry name" value="CH_dom"/>
</dbReference>
<accession>A0A1I8B472</accession>
<evidence type="ECO:0000313" key="6">
    <source>
        <dbReference type="WBParaSite" id="MhA1_Contig1382.frz3.fgene1"/>
    </source>
</evidence>
<name>A0A1I8B472_MELHA</name>